<name>A0A4V5ZY22_STECR</name>
<dbReference type="SUPFAM" id="SSF57424">
    <property type="entry name" value="LDL receptor-like module"/>
    <property type="match status" value="2"/>
</dbReference>
<keyword evidence="5" id="KW-0677">Repeat</keyword>
<keyword evidence="4 13" id="KW-0812">Transmembrane</keyword>
<dbReference type="InterPro" id="IPR002172">
    <property type="entry name" value="LDrepeatLR_classA_rpt"/>
</dbReference>
<evidence type="ECO:0000256" key="4">
    <source>
        <dbReference type="ARBA" id="ARBA00022692"/>
    </source>
</evidence>
<dbReference type="GO" id="GO:0006897">
    <property type="term" value="P:endocytosis"/>
    <property type="evidence" value="ECO:0007669"/>
    <property type="project" value="UniProtKB-KW"/>
</dbReference>
<evidence type="ECO:0000256" key="10">
    <source>
        <dbReference type="ARBA" id="ARBA00023180"/>
    </source>
</evidence>
<reference evidence="15 16" key="1">
    <citation type="journal article" date="2015" name="Genome Biol.">
        <title>Comparative genomics of Steinernema reveals deeply conserved gene regulatory networks.</title>
        <authorList>
            <person name="Dillman A.R."/>
            <person name="Macchietto M."/>
            <person name="Porter C.F."/>
            <person name="Rogers A."/>
            <person name="Williams B."/>
            <person name="Antoshechkin I."/>
            <person name="Lee M.M."/>
            <person name="Goodwin Z."/>
            <person name="Lu X."/>
            <person name="Lewis E.E."/>
            <person name="Goodrich-Blair H."/>
            <person name="Stock S.P."/>
            <person name="Adams B.J."/>
            <person name="Sternberg P.W."/>
            <person name="Mortazavi A."/>
        </authorList>
    </citation>
    <scope>NUCLEOTIDE SEQUENCE [LARGE SCALE GENOMIC DNA]</scope>
    <source>
        <strain evidence="15 16">ALL</strain>
    </source>
</reference>
<dbReference type="OrthoDB" id="72419at2759"/>
<dbReference type="SMART" id="SM00181">
    <property type="entry name" value="EGF"/>
    <property type="match status" value="2"/>
</dbReference>
<dbReference type="PRINTS" id="PR00261">
    <property type="entry name" value="LDLRECEPTOR"/>
</dbReference>
<dbReference type="Gene3D" id="2.120.10.30">
    <property type="entry name" value="TolB, C-terminal domain"/>
    <property type="match status" value="2"/>
</dbReference>
<feature type="domain" description="EGF-like" evidence="14">
    <location>
        <begin position="502"/>
        <end position="542"/>
    </location>
</feature>
<comment type="caution">
    <text evidence="15">The sequence shown here is derived from an EMBL/GenBank/DDBJ whole genome shotgun (WGS) entry which is preliminary data.</text>
</comment>
<feature type="compositionally biased region" description="Low complexity" evidence="12">
    <location>
        <begin position="910"/>
        <end position="927"/>
    </location>
</feature>
<feature type="disulfide bond" evidence="11">
    <location>
        <begin position="615"/>
        <end position="630"/>
    </location>
</feature>
<keyword evidence="2" id="KW-0245">EGF-like domain</keyword>
<evidence type="ECO:0000313" key="15">
    <source>
        <dbReference type="EMBL" id="TKR61235.1"/>
    </source>
</evidence>
<dbReference type="InterPro" id="IPR023415">
    <property type="entry name" value="LDLR_class-A_CS"/>
</dbReference>
<dbReference type="SUPFAM" id="SSF101908">
    <property type="entry name" value="Putative isomerase YbhE"/>
    <property type="match status" value="1"/>
</dbReference>
<dbReference type="GO" id="GO:0043235">
    <property type="term" value="C:receptor complex"/>
    <property type="evidence" value="ECO:0007669"/>
    <property type="project" value="TreeGrafter"/>
</dbReference>
<proteinExistence type="predicted"/>
<evidence type="ECO:0000256" key="6">
    <source>
        <dbReference type="ARBA" id="ARBA00022989"/>
    </source>
</evidence>
<feature type="transmembrane region" description="Helical" evidence="13">
    <location>
        <begin position="708"/>
        <end position="730"/>
    </location>
</feature>
<keyword evidence="3" id="KW-0254">Endocytosis</keyword>
<dbReference type="STRING" id="34508.A0A4V5ZY22"/>
<dbReference type="CDD" id="cd00112">
    <property type="entry name" value="LDLa"/>
    <property type="match status" value="2"/>
</dbReference>
<evidence type="ECO:0000256" key="12">
    <source>
        <dbReference type="SAM" id="MobiDB-lite"/>
    </source>
</evidence>
<dbReference type="AlphaFoldDB" id="A0A4V5ZY22"/>
<evidence type="ECO:0000256" key="8">
    <source>
        <dbReference type="ARBA" id="ARBA00023157"/>
    </source>
</evidence>
<feature type="compositionally biased region" description="Polar residues" evidence="12">
    <location>
        <begin position="870"/>
        <end position="884"/>
    </location>
</feature>
<evidence type="ECO:0000313" key="16">
    <source>
        <dbReference type="Proteomes" id="UP000298663"/>
    </source>
</evidence>
<keyword evidence="7 13" id="KW-0472">Membrane</keyword>
<accession>A0A4V5ZY22</accession>
<dbReference type="InterPro" id="IPR000033">
    <property type="entry name" value="LDLR_classB_rpt"/>
</dbReference>
<dbReference type="PROSITE" id="PS50068">
    <property type="entry name" value="LDLRA_2"/>
    <property type="match status" value="2"/>
</dbReference>
<feature type="compositionally biased region" description="Basic residues" evidence="12">
    <location>
        <begin position="849"/>
        <end position="861"/>
    </location>
</feature>
<dbReference type="PANTHER" id="PTHR22722">
    <property type="entry name" value="LOW-DENSITY LIPOPROTEIN RECEPTOR-RELATED PROTEIN 2-RELATED"/>
    <property type="match status" value="1"/>
</dbReference>
<reference evidence="15 16" key="2">
    <citation type="journal article" date="2019" name="G3 (Bethesda)">
        <title>Hybrid Assembly of the Genome of the Entomopathogenic Nematode Steinernema carpocapsae Identifies the X-Chromosome.</title>
        <authorList>
            <person name="Serra L."/>
            <person name="Macchietto M."/>
            <person name="Macias-Munoz A."/>
            <person name="McGill C.J."/>
            <person name="Rodriguez I.M."/>
            <person name="Rodriguez B."/>
            <person name="Murad R."/>
            <person name="Mortazavi A."/>
        </authorList>
    </citation>
    <scope>NUCLEOTIDE SEQUENCE [LARGE SCALE GENOMIC DNA]</scope>
    <source>
        <strain evidence="15 16">ALL</strain>
    </source>
</reference>
<evidence type="ECO:0000256" key="1">
    <source>
        <dbReference type="ARBA" id="ARBA00004167"/>
    </source>
</evidence>
<keyword evidence="9" id="KW-0675">Receptor</keyword>
<feature type="region of interest" description="Disordered" evidence="12">
    <location>
        <begin position="840"/>
        <end position="927"/>
    </location>
</feature>
<gene>
    <name evidence="15" type="ORF">L596_028375</name>
</gene>
<evidence type="ECO:0000256" key="7">
    <source>
        <dbReference type="ARBA" id="ARBA00023136"/>
    </source>
</evidence>
<dbReference type="Pfam" id="PF00057">
    <property type="entry name" value="Ldl_recept_a"/>
    <property type="match status" value="2"/>
</dbReference>
<dbReference type="InterPro" id="IPR000742">
    <property type="entry name" value="EGF"/>
</dbReference>
<dbReference type="GO" id="GO:0005886">
    <property type="term" value="C:plasma membrane"/>
    <property type="evidence" value="ECO:0007669"/>
    <property type="project" value="TreeGrafter"/>
</dbReference>
<evidence type="ECO:0000256" key="2">
    <source>
        <dbReference type="ARBA" id="ARBA00022536"/>
    </source>
</evidence>
<dbReference type="InterPro" id="IPR011042">
    <property type="entry name" value="6-blade_b-propeller_TolB-like"/>
</dbReference>
<evidence type="ECO:0000259" key="14">
    <source>
        <dbReference type="SMART" id="SM00181"/>
    </source>
</evidence>
<sequence length="927" mass="102610">MVLAVHASKPFVFFVNMKGEGSIMRMPLRGVSNGGETIVKNVGFVTSLVIDSKIDKLYWATTNFLGSGEFWSADIDGGNSQRLLYGSNPWIHSLAISEDIVYLANWKDGTIEAYKNRQREVVHSNVGNVTNLMVVKRGHRGVINVCSSRARSQCDYLCMAESSTSAECLCLDHFVYDKAKGVCYPPKQFMLLGMRDRILRLKLPTNLGSNVLKQEPIVVLPISDVGYPISIAFDPLSSNRFIYWIDAQNRAVLRRASDLPPHKSEVLHFQHDANCTKLYDVTLDETGRQLFVSCARANEREAASIHVWRINNNDNLTYVGAVISGSEKSEITGKHPAPREIAVLGRLNALLYVDSSGYVEKPSIVRCSIEGKGCEAVVSTDLVRDHVRLAVDRVSSRYFYYNNARYSSKDIFVNNDKRDHLLARYDKAVDLVPIDDKKLVLVTRNGYNYRDQLVELLMNSSTIDYEKLTSSDESVLNLTDRITAIEAFGTDATERIDRVQLTCATSSCSHLCRVPRDFENNRHECMCPLGFSFSELNPNVCVENKQCRPWQFRCKDQRQCVHKSLTCDGHADCEDKSDESDANCPHLAFPSEMAPGGSVWWPCRDGELIQRHLICNGIANCNDGSDEMGCRCGNPAMEFDCNSWPQRIQRPDYCIPRHELCNKVPNCPYGGTDENATMCSAIFMYNTATGNGVYNPEFPVADHDVSTILQFSIPAIVLIFVLFMCIICYWQKKVESGPRIPVPPNVSLMPQGTPASIGGYGMTNTNSIYASAAQWRPSEGSSQVEMTLIPSGIVYKQVPMGYIPSDAGSSVVLPPPINNTVSAPPPSAASMSTYGVVKAANMRTPQRPLNRRPRHNRRHPKTPPPAYSALPSQRGGTSRITSDDSYGLLMGAMAPANSQIAESSSDEEPSSSSATGDRSSSVSSSED</sequence>
<protein>
    <recommendedName>
        <fullName evidence="14">EGF-like domain-containing protein</fullName>
    </recommendedName>
</protein>
<keyword evidence="16" id="KW-1185">Reference proteome</keyword>
<dbReference type="InterPro" id="IPR051221">
    <property type="entry name" value="LDLR-related"/>
</dbReference>
<evidence type="ECO:0000256" key="11">
    <source>
        <dbReference type="PROSITE-ProRule" id="PRU00124"/>
    </source>
</evidence>
<feature type="domain" description="EGF-like" evidence="14">
    <location>
        <begin position="145"/>
        <end position="184"/>
    </location>
</feature>
<keyword evidence="8 11" id="KW-1015">Disulfide bond</keyword>
<evidence type="ECO:0000256" key="9">
    <source>
        <dbReference type="ARBA" id="ARBA00023170"/>
    </source>
</evidence>
<evidence type="ECO:0000256" key="3">
    <source>
        <dbReference type="ARBA" id="ARBA00022583"/>
    </source>
</evidence>
<keyword evidence="6 13" id="KW-1133">Transmembrane helix</keyword>
<comment type="caution">
    <text evidence="11">Lacks conserved residue(s) required for the propagation of feature annotation.</text>
</comment>
<dbReference type="SMART" id="SM00192">
    <property type="entry name" value="LDLa"/>
    <property type="match status" value="3"/>
</dbReference>
<dbReference type="SMART" id="SM00135">
    <property type="entry name" value="LY"/>
    <property type="match status" value="3"/>
</dbReference>
<dbReference type="PROSITE" id="PS01209">
    <property type="entry name" value="LDLRA_1"/>
    <property type="match status" value="1"/>
</dbReference>
<dbReference type="InterPro" id="IPR036055">
    <property type="entry name" value="LDL_receptor-like_sf"/>
</dbReference>
<dbReference type="Gene3D" id="4.10.400.10">
    <property type="entry name" value="Low-density Lipoprotein Receptor"/>
    <property type="match status" value="2"/>
</dbReference>
<organism evidence="15 16">
    <name type="scientific">Steinernema carpocapsae</name>
    <name type="common">Entomopathogenic nematode</name>
    <dbReference type="NCBI Taxonomy" id="34508"/>
    <lineage>
        <taxon>Eukaryota</taxon>
        <taxon>Metazoa</taxon>
        <taxon>Ecdysozoa</taxon>
        <taxon>Nematoda</taxon>
        <taxon>Chromadorea</taxon>
        <taxon>Rhabditida</taxon>
        <taxon>Tylenchina</taxon>
        <taxon>Panagrolaimomorpha</taxon>
        <taxon>Strongyloidoidea</taxon>
        <taxon>Steinernematidae</taxon>
        <taxon>Steinernema</taxon>
    </lineage>
</organism>
<comment type="subcellular location">
    <subcellularLocation>
        <location evidence="1">Membrane</location>
        <topology evidence="1">Single-pass membrane protein</topology>
    </subcellularLocation>
</comment>
<keyword evidence="10" id="KW-0325">Glycoprotein</keyword>
<evidence type="ECO:0000256" key="5">
    <source>
        <dbReference type="ARBA" id="ARBA00022737"/>
    </source>
</evidence>
<dbReference type="EMBL" id="AZBU02000011">
    <property type="protein sequence ID" value="TKR61235.1"/>
    <property type="molecule type" value="Genomic_DNA"/>
</dbReference>
<dbReference type="Proteomes" id="UP000298663">
    <property type="component" value="Unassembled WGS sequence"/>
</dbReference>
<feature type="disulfide bond" evidence="11">
    <location>
        <begin position="603"/>
        <end position="621"/>
    </location>
</feature>
<evidence type="ECO:0000256" key="13">
    <source>
        <dbReference type="SAM" id="Phobius"/>
    </source>
</evidence>